<dbReference type="GO" id="GO:0003729">
    <property type="term" value="F:mRNA binding"/>
    <property type="evidence" value="ECO:0000318"/>
    <property type="project" value="GO_Central"/>
</dbReference>
<dbReference type="Gene3D" id="2.60.200.20">
    <property type="match status" value="1"/>
</dbReference>
<proteinExistence type="predicted"/>
<reference evidence="2" key="2">
    <citation type="submission" date="2020-10" db="EMBL/GenBank/DDBJ databases">
        <authorList>
            <person name="Scholz U."/>
            <person name="Mascher M."/>
            <person name="Fiebig A."/>
        </authorList>
    </citation>
    <scope>NUCLEOTIDE SEQUENCE [LARGE SCALE GENOMIC DNA]</scope>
    <source>
        <strain evidence="2">cv. Morex</strain>
    </source>
</reference>
<organism evidence="2 3">
    <name type="scientific">Hordeum vulgare subsp. vulgare</name>
    <name type="common">Domesticated barley</name>
    <dbReference type="NCBI Taxonomy" id="112509"/>
    <lineage>
        <taxon>Eukaryota</taxon>
        <taxon>Viridiplantae</taxon>
        <taxon>Streptophyta</taxon>
        <taxon>Embryophyta</taxon>
        <taxon>Tracheophyta</taxon>
        <taxon>Spermatophyta</taxon>
        <taxon>Magnoliopsida</taxon>
        <taxon>Liliopsida</taxon>
        <taxon>Poales</taxon>
        <taxon>Poaceae</taxon>
        <taxon>BOP clade</taxon>
        <taxon>Pooideae</taxon>
        <taxon>Triticodae</taxon>
        <taxon>Triticeae</taxon>
        <taxon>Hordeinae</taxon>
        <taxon>Hordeum</taxon>
    </lineage>
</organism>
<dbReference type="Gramene" id="HORVU.MOREX.r2.3HG0210420.1">
    <property type="protein sequence ID" value="HORVU.MOREX.r2.3HG0210420.1"/>
    <property type="gene ID" value="HORVU.MOREX.r2.3HG0210420"/>
</dbReference>
<feature type="compositionally biased region" description="Acidic residues" evidence="1">
    <location>
        <begin position="265"/>
        <end position="276"/>
    </location>
</feature>
<dbReference type="PROSITE" id="PS50006">
    <property type="entry name" value="FHA_DOMAIN"/>
    <property type="match status" value="1"/>
</dbReference>
<dbReference type="KEGG" id="hvg:123443394"/>
<dbReference type="SMR" id="A0A287KR62"/>
<dbReference type="PANTHER" id="PTHR23308">
    <property type="entry name" value="NUCLEAR INHIBITOR OF PROTEIN PHOSPHATASE-1"/>
    <property type="match status" value="1"/>
</dbReference>
<dbReference type="InParanoid" id="A0A287KR62"/>
<feature type="compositionally biased region" description="Acidic residues" evidence="1">
    <location>
        <begin position="322"/>
        <end position="332"/>
    </location>
</feature>
<dbReference type="Pfam" id="PF00498">
    <property type="entry name" value="FHA"/>
    <property type="match status" value="1"/>
</dbReference>
<name>A0A287KR62_HORVV</name>
<dbReference type="RefSeq" id="XP_044975677.1">
    <property type="nucleotide sequence ID" value="XM_045119742.1"/>
</dbReference>
<dbReference type="STRING" id="112509.A0A287KR62"/>
<feature type="compositionally biased region" description="Acidic residues" evidence="1">
    <location>
        <begin position="402"/>
        <end position="424"/>
    </location>
</feature>
<dbReference type="InterPro" id="IPR050923">
    <property type="entry name" value="Cell_Proc_Reg/RNA_Proc"/>
</dbReference>
<dbReference type="SMART" id="SM00240">
    <property type="entry name" value="FHA"/>
    <property type="match status" value="1"/>
</dbReference>
<protein>
    <submittedName>
        <fullName evidence="2">Uncharacterized protein</fullName>
    </submittedName>
</protein>
<dbReference type="ExpressionAtlas" id="A0A287KR62">
    <property type="expression patterns" value="baseline and differential"/>
</dbReference>
<feature type="region of interest" description="Disordered" evidence="1">
    <location>
        <begin position="120"/>
        <end position="153"/>
    </location>
</feature>
<feature type="compositionally biased region" description="Acidic residues" evidence="1">
    <location>
        <begin position="353"/>
        <end position="368"/>
    </location>
</feature>
<dbReference type="AlphaFoldDB" id="A0A287KR62"/>
<gene>
    <name evidence="2" type="primary">LOC123443394</name>
</gene>
<feature type="region of interest" description="Disordered" evidence="1">
    <location>
        <begin position="177"/>
        <end position="440"/>
    </location>
</feature>
<evidence type="ECO:0000313" key="2">
    <source>
        <dbReference type="EnsemblPlants" id="HORVU.MOREX.r3.3HG0253450.1.CDS1"/>
    </source>
</evidence>
<dbReference type="GeneID" id="123443394"/>
<dbReference type="InterPro" id="IPR000253">
    <property type="entry name" value="FHA_dom"/>
</dbReference>
<dbReference type="InterPro" id="IPR008984">
    <property type="entry name" value="SMAD_FHA_dom_sf"/>
</dbReference>
<reference evidence="2" key="3">
    <citation type="submission" date="2022-01" db="UniProtKB">
        <authorList>
            <consortium name="EnsemblPlants"/>
        </authorList>
    </citation>
    <scope>IDENTIFICATION</scope>
    <source>
        <strain evidence="2">subsp. vulgare</strain>
    </source>
</reference>
<feature type="compositionally biased region" description="Basic and acidic residues" evidence="1">
    <location>
        <begin position="215"/>
        <end position="227"/>
    </location>
</feature>
<dbReference type="EnsemblPlants" id="HORVU.MOREX.r3.3HG0253450.1">
    <property type="protein sequence ID" value="HORVU.MOREX.r3.3HG0253450.1.CDS1"/>
    <property type="gene ID" value="HORVU.MOREX.r3.3HG0253450"/>
</dbReference>
<feature type="compositionally biased region" description="Basic and acidic residues" evidence="1">
    <location>
        <begin position="195"/>
        <end position="206"/>
    </location>
</feature>
<evidence type="ECO:0000256" key="1">
    <source>
        <dbReference type="SAM" id="MobiDB-lite"/>
    </source>
</evidence>
<dbReference type="OrthoDB" id="687730at2759"/>
<sequence>MAAPPPVLTLAVEKGPRKGEVCQCSAGSVLRVGRVVKGNHFAVRDKGASQQHLSIEFLPPPAAGWVVSDLGSSNGSFLNDATLAPFVPTPLSHGNIIKIGESTVLAVSISSHLDLDAATAADPGSGRSSRYAAETAAVEEEKPPAATRRGTRKKAAVAVIPEVENEVPDAAVVVVEEEKPRRGGRRKVAAAVPPEKTEEGDKEAPVARRRGGRKKAAEPSEPEKEEAPLAPRLRGRKKATTAAESEKGDEEEEEALVVTRKEDTEPPELEKEEDVEAQMITRRGRRKNAPTVTLPPEPPKTGSRGGQGRFTRAASTKKAVLEDEEGEEEEEHEVAAPRDQPGNLSISTAVKDGEEEEEKGDTGDEEIEVAAKALEEEVPKGRASAQCAASDNEGDVERGVGEEEDDGNEGDGESGGGEEEDDGNGDLVGSTGEVGDGAKVEECAVRSSLETMTLREWFDRMEKYLPRMINEAANQAIAELEEQRKRVHEYISALSKSSDPS</sequence>
<keyword evidence="3" id="KW-1185">Reference proteome</keyword>
<dbReference type="Gramene" id="HORVU.MOREX.r3.3HG0253450.1">
    <property type="protein sequence ID" value="HORVU.MOREX.r3.3HG0253450.1.CDS1"/>
    <property type="gene ID" value="HORVU.MOREX.r3.3HG0253450"/>
</dbReference>
<dbReference type="OMA" id="FCEHVKS"/>
<accession>A0A287KR62</accession>
<dbReference type="SUPFAM" id="SSF49879">
    <property type="entry name" value="SMAD/FHA domain"/>
    <property type="match status" value="1"/>
</dbReference>
<reference evidence="3" key="1">
    <citation type="journal article" date="2012" name="Nature">
        <title>A physical, genetic and functional sequence assembly of the barley genome.</title>
        <authorList>
            <consortium name="The International Barley Genome Sequencing Consortium"/>
            <person name="Mayer K.F."/>
            <person name="Waugh R."/>
            <person name="Brown J.W."/>
            <person name="Schulman A."/>
            <person name="Langridge P."/>
            <person name="Platzer M."/>
            <person name="Fincher G.B."/>
            <person name="Muehlbauer G.J."/>
            <person name="Sato K."/>
            <person name="Close T.J."/>
            <person name="Wise R.P."/>
            <person name="Stein N."/>
        </authorList>
    </citation>
    <scope>NUCLEOTIDE SEQUENCE [LARGE SCALE GENOMIC DNA]</scope>
    <source>
        <strain evidence="3">cv. Morex</strain>
    </source>
</reference>
<dbReference type="Proteomes" id="UP000011116">
    <property type="component" value="Chromosome 3H"/>
</dbReference>
<evidence type="ECO:0000313" key="3">
    <source>
        <dbReference type="Proteomes" id="UP000011116"/>
    </source>
</evidence>